<gene>
    <name evidence="1" type="ORF">WN944_002614</name>
</gene>
<dbReference type="SUPFAM" id="SSF51197">
    <property type="entry name" value="Clavaminate synthase-like"/>
    <property type="match status" value="1"/>
</dbReference>
<sequence>MSNSLLLSLSHSRTRSLPVTHLEALCPSHQRSSLHATSTKLCVTPRLSSSSCLTPTTSYHAVHCWCSIFCVIEVGNWLFIYATLTCLKYNVIELRGRGVKRASWVRGAESFWREWLYIAKTRVKSPSNEFADIYAKAMTLFFCPKKIAPNALFHFNQTPSLLECNQNLSGQELPERYICNGNEAATLDASLSLLEIPVIDVWLLTSPSSRTQELEKLHSALAIMSEVGKQFFALSPEKKQKYSREVALEDMGLTDLIISEEETL</sequence>
<protein>
    <submittedName>
        <fullName evidence="1">Uncharacterized protein</fullName>
    </submittedName>
</protein>
<reference evidence="1 2" key="1">
    <citation type="submission" date="2024-05" db="EMBL/GenBank/DDBJ databases">
        <title>Haplotype-resolved chromosome-level genome assembly of Huyou (Citrus changshanensis).</title>
        <authorList>
            <person name="Miao C."/>
            <person name="Chen W."/>
            <person name="Wu Y."/>
            <person name="Wang L."/>
            <person name="Zhao S."/>
            <person name="Grierson D."/>
            <person name="Xu C."/>
            <person name="Chen K."/>
        </authorList>
    </citation>
    <scope>NUCLEOTIDE SEQUENCE [LARGE SCALE GENOMIC DNA]</scope>
    <source>
        <strain evidence="1">01-14</strain>
        <tissue evidence="1">Leaf</tissue>
    </source>
</reference>
<keyword evidence="2" id="KW-1185">Reference proteome</keyword>
<proteinExistence type="predicted"/>
<organism evidence="1 2">
    <name type="scientific">Citrus x changshan-huyou</name>
    <dbReference type="NCBI Taxonomy" id="2935761"/>
    <lineage>
        <taxon>Eukaryota</taxon>
        <taxon>Viridiplantae</taxon>
        <taxon>Streptophyta</taxon>
        <taxon>Embryophyta</taxon>
        <taxon>Tracheophyta</taxon>
        <taxon>Spermatophyta</taxon>
        <taxon>Magnoliopsida</taxon>
        <taxon>eudicotyledons</taxon>
        <taxon>Gunneridae</taxon>
        <taxon>Pentapetalae</taxon>
        <taxon>rosids</taxon>
        <taxon>malvids</taxon>
        <taxon>Sapindales</taxon>
        <taxon>Rutaceae</taxon>
        <taxon>Aurantioideae</taxon>
        <taxon>Citrus</taxon>
    </lineage>
</organism>
<name>A0AAP0MJB9_9ROSI</name>
<evidence type="ECO:0000313" key="2">
    <source>
        <dbReference type="Proteomes" id="UP001428341"/>
    </source>
</evidence>
<dbReference type="EMBL" id="JBCGBO010000004">
    <property type="protein sequence ID" value="KAK9210244.1"/>
    <property type="molecule type" value="Genomic_DNA"/>
</dbReference>
<comment type="caution">
    <text evidence="1">The sequence shown here is derived from an EMBL/GenBank/DDBJ whole genome shotgun (WGS) entry which is preliminary data.</text>
</comment>
<dbReference type="Proteomes" id="UP001428341">
    <property type="component" value="Unassembled WGS sequence"/>
</dbReference>
<evidence type="ECO:0000313" key="1">
    <source>
        <dbReference type="EMBL" id="KAK9210244.1"/>
    </source>
</evidence>
<dbReference type="Gene3D" id="2.60.120.330">
    <property type="entry name" value="B-lactam Antibiotic, Isopenicillin N Synthase, Chain"/>
    <property type="match status" value="1"/>
</dbReference>
<dbReference type="InterPro" id="IPR027443">
    <property type="entry name" value="IPNS-like_sf"/>
</dbReference>
<accession>A0AAP0MJB9</accession>
<dbReference type="AlphaFoldDB" id="A0AAP0MJB9"/>